<accession>A0A4Q9PWM0</accession>
<gene>
    <name evidence="1" type="ORF">BD310DRAFT_1012140</name>
</gene>
<name>A0A4Q9PWM0_9APHY</name>
<protein>
    <recommendedName>
        <fullName evidence="3">RNase III domain-containing protein</fullName>
    </recommendedName>
</protein>
<keyword evidence="2" id="KW-1185">Reference proteome</keyword>
<dbReference type="GO" id="GO:0006396">
    <property type="term" value="P:RNA processing"/>
    <property type="evidence" value="ECO:0007669"/>
    <property type="project" value="InterPro"/>
</dbReference>
<dbReference type="EMBL" id="ML145119">
    <property type="protein sequence ID" value="TBU58886.1"/>
    <property type="molecule type" value="Genomic_DNA"/>
</dbReference>
<dbReference type="AlphaFoldDB" id="A0A4Q9PWM0"/>
<sequence length="189" mass="20803">MLHGLARSRASGKLLRRLATFAQIWGGIASISLLPPAPQIDGEAMLQIFVHSSVKFHGAPLDANTPYGDGKRLAFIGGRALEAAYALISSNKHPLPTAEALEEEVSKLQEQVEKWVEGYKWREMVRHANDVDLRTPEETRYLMDAYVGAVLVGSGFQAVLNWIATLVDPSRAAELVATVPRSPDRRRFA</sequence>
<dbReference type="GO" id="GO:0004525">
    <property type="term" value="F:ribonuclease III activity"/>
    <property type="evidence" value="ECO:0007669"/>
    <property type="project" value="InterPro"/>
</dbReference>
<organism evidence="1 2">
    <name type="scientific">Dichomitus squalens</name>
    <dbReference type="NCBI Taxonomy" id="114155"/>
    <lineage>
        <taxon>Eukaryota</taxon>
        <taxon>Fungi</taxon>
        <taxon>Dikarya</taxon>
        <taxon>Basidiomycota</taxon>
        <taxon>Agaricomycotina</taxon>
        <taxon>Agaricomycetes</taxon>
        <taxon>Polyporales</taxon>
        <taxon>Polyporaceae</taxon>
        <taxon>Dichomitus</taxon>
    </lineage>
</organism>
<proteinExistence type="predicted"/>
<dbReference type="STRING" id="114155.A0A4Q9PWM0"/>
<evidence type="ECO:0008006" key="3">
    <source>
        <dbReference type="Google" id="ProtNLM"/>
    </source>
</evidence>
<dbReference type="InterPro" id="IPR036389">
    <property type="entry name" value="RNase_III_sf"/>
</dbReference>
<dbReference type="SUPFAM" id="SSF69065">
    <property type="entry name" value="RNase III domain-like"/>
    <property type="match status" value="1"/>
</dbReference>
<reference evidence="1 2" key="1">
    <citation type="submission" date="2019-01" db="EMBL/GenBank/DDBJ databases">
        <title>Draft genome sequences of three monokaryotic isolates of the white-rot basidiomycete fungus Dichomitus squalens.</title>
        <authorList>
            <consortium name="DOE Joint Genome Institute"/>
            <person name="Lopez S.C."/>
            <person name="Andreopoulos B."/>
            <person name="Pangilinan J."/>
            <person name="Lipzen A."/>
            <person name="Riley R."/>
            <person name="Ahrendt S."/>
            <person name="Ng V."/>
            <person name="Barry K."/>
            <person name="Daum C."/>
            <person name="Grigoriev I.V."/>
            <person name="Hilden K.S."/>
            <person name="Makela M.R."/>
            <person name="de Vries R.P."/>
        </authorList>
    </citation>
    <scope>NUCLEOTIDE SEQUENCE [LARGE SCALE GENOMIC DNA]</scope>
    <source>
        <strain evidence="1 2">CBS 464.89</strain>
    </source>
</reference>
<evidence type="ECO:0000313" key="2">
    <source>
        <dbReference type="Proteomes" id="UP000292082"/>
    </source>
</evidence>
<dbReference type="Gene3D" id="1.10.1520.10">
    <property type="entry name" value="Ribonuclease III domain"/>
    <property type="match status" value="1"/>
</dbReference>
<evidence type="ECO:0000313" key="1">
    <source>
        <dbReference type="EMBL" id="TBU58886.1"/>
    </source>
</evidence>
<dbReference type="Proteomes" id="UP000292082">
    <property type="component" value="Unassembled WGS sequence"/>
</dbReference>